<reference evidence="6" key="1">
    <citation type="journal article" date="2019" name="Int. J. Syst. Evol. Microbiol.">
        <title>The Global Catalogue of Microorganisms (GCM) 10K type strain sequencing project: providing services to taxonomists for standard genome sequencing and annotation.</title>
        <authorList>
            <consortium name="The Broad Institute Genomics Platform"/>
            <consortium name="The Broad Institute Genome Sequencing Center for Infectious Disease"/>
            <person name="Wu L."/>
            <person name="Ma J."/>
        </authorList>
    </citation>
    <scope>NUCLEOTIDE SEQUENCE [LARGE SCALE GENOMIC DNA]</scope>
    <source>
        <strain evidence="6">CCUG 55074</strain>
    </source>
</reference>
<keyword evidence="1 3" id="KW-0732">Signal</keyword>
<feature type="compositionally biased region" description="Basic and acidic residues" evidence="2">
    <location>
        <begin position="53"/>
        <end position="70"/>
    </location>
</feature>
<evidence type="ECO:0000256" key="1">
    <source>
        <dbReference type="ARBA" id="ARBA00022729"/>
    </source>
</evidence>
<evidence type="ECO:0000313" key="6">
    <source>
        <dbReference type="Proteomes" id="UP001597216"/>
    </source>
</evidence>
<dbReference type="PANTHER" id="PTHR33619:SF3">
    <property type="entry name" value="POLYSACCHARIDE EXPORT PROTEIN GFCE-RELATED"/>
    <property type="match status" value="1"/>
</dbReference>
<evidence type="ECO:0000259" key="4">
    <source>
        <dbReference type="Pfam" id="PF02563"/>
    </source>
</evidence>
<keyword evidence="6" id="KW-1185">Reference proteome</keyword>
<sequence>MTPVASKSLALAALCSLALSACAAPRLPRVALPHVSLPKVSVPNVDLLGSRDAPQDREARRQEKKGEDGKTAANFANIPYATWSDYEPPYRFYPGDEIEVAIPSASELNKTVTVQPDGRISMPLIPAVMAADRTVDELRESLSEAYASQLLRPYVDVTPKAAPLKVFVGGEVGNPGVYDMQGDGDALRAIIQAGDFRNTANRKEVIILRRGPDGRGMMRTIDLAKGLKNPTADLAPLRRFDIVYVPRSGVANAGLFVQQYFRDLSPIQFGFSYALGAQTNN</sequence>
<dbReference type="InterPro" id="IPR049712">
    <property type="entry name" value="Poly_export"/>
</dbReference>
<dbReference type="Gene3D" id="3.10.560.10">
    <property type="entry name" value="Outer membrane lipoprotein wza domain like"/>
    <property type="match status" value="1"/>
</dbReference>
<organism evidence="5 6">
    <name type="scientific">Phenylobacterium conjunctum</name>
    <dbReference type="NCBI Taxonomy" id="1298959"/>
    <lineage>
        <taxon>Bacteria</taxon>
        <taxon>Pseudomonadati</taxon>
        <taxon>Pseudomonadota</taxon>
        <taxon>Alphaproteobacteria</taxon>
        <taxon>Caulobacterales</taxon>
        <taxon>Caulobacteraceae</taxon>
        <taxon>Phenylobacterium</taxon>
    </lineage>
</organism>
<evidence type="ECO:0000313" key="5">
    <source>
        <dbReference type="EMBL" id="MFD1191499.1"/>
    </source>
</evidence>
<protein>
    <submittedName>
        <fullName evidence="5">Polysaccharide biosynthesis/export family protein</fullName>
    </submittedName>
</protein>
<dbReference type="Gene3D" id="3.30.1950.10">
    <property type="entry name" value="wza like domain"/>
    <property type="match status" value="1"/>
</dbReference>
<dbReference type="Proteomes" id="UP001597216">
    <property type="component" value="Unassembled WGS sequence"/>
</dbReference>
<dbReference type="PANTHER" id="PTHR33619">
    <property type="entry name" value="POLYSACCHARIDE EXPORT PROTEIN GFCE-RELATED"/>
    <property type="match status" value="1"/>
</dbReference>
<evidence type="ECO:0000256" key="2">
    <source>
        <dbReference type="SAM" id="MobiDB-lite"/>
    </source>
</evidence>
<dbReference type="InterPro" id="IPR003715">
    <property type="entry name" value="Poly_export_N"/>
</dbReference>
<feature type="region of interest" description="Disordered" evidence="2">
    <location>
        <begin position="46"/>
        <end position="71"/>
    </location>
</feature>
<gene>
    <name evidence="5" type="ORF">ACFQ27_12990</name>
</gene>
<feature type="chain" id="PRO_5045458050" evidence="3">
    <location>
        <begin position="24"/>
        <end position="281"/>
    </location>
</feature>
<accession>A0ABW3T2W1</accession>
<dbReference type="RefSeq" id="WP_377353876.1">
    <property type="nucleotide sequence ID" value="NZ_JBHTLQ010000028.1"/>
</dbReference>
<dbReference type="EMBL" id="JBHTLQ010000028">
    <property type="protein sequence ID" value="MFD1191499.1"/>
    <property type="molecule type" value="Genomic_DNA"/>
</dbReference>
<dbReference type="Pfam" id="PF02563">
    <property type="entry name" value="Poly_export"/>
    <property type="match status" value="1"/>
</dbReference>
<dbReference type="PROSITE" id="PS51257">
    <property type="entry name" value="PROKAR_LIPOPROTEIN"/>
    <property type="match status" value="1"/>
</dbReference>
<evidence type="ECO:0000256" key="3">
    <source>
        <dbReference type="SAM" id="SignalP"/>
    </source>
</evidence>
<comment type="caution">
    <text evidence="5">The sequence shown here is derived from an EMBL/GenBank/DDBJ whole genome shotgun (WGS) entry which is preliminary data.</text>
</comment>
<name>A0ABW3T2W1_9CAUL</name>
<feature type="domain" description="Polysaccharide export protein N-terminal" evidence="4">
    <location>
        <begin position="87"/>
        <end position="158"/>
    </location>
</feature>
<proteinExistence type="predicted"/>
<feature type="signal peptide" evidence="3">
    <location>
        <begin position="1"/>
        <end position="23"/>
    </location>
</feature>